<reference evidence="3 4" key="1">
    <citation type="submission" date="2018-04" db="EMBL/GenBank/DDBJ databases">
        <title>WGS assembly of Panicum hallii var. hallii HAL2.</title>
        <authorList>
            <person name="Lovell J."/>
            <person name="Jenkins J."/>
            <person name="Lowry D."/>
            <person name="Mamidi S."/>
            <person name="Sreedasyam A."/>
            <person name="Weng X."/>
            <person name="Barry K."/>
            <person name="Bonette J."/>
            <person name="Campitelli B."/>
            <person name="Daum C."/>
            <person name="Gordon S."/>
            <person name="Gould B."/>
            <person name="Lipzen A."/>
            <person name="MacQueen A."/>
            <person name="Palacio-Mejia J."/>
            <person name="Plott C."/>
            <person name="Shakirov E."/>
            <person name="Shu S."/>
            <person name="Yoshinaga Y."/>
            <person name="Zane M."/>
            <person name="Rokhsar D."/>
            <person name="Grimwood J."/>
            <person name="Schmutz J."/>
            <person name="Juenger T."/>
        </authorList>
    </citation>
    <scope>NUCLEOTIDE SEQUENCE [LARGE SCALE GENOMIC DNA]</scope>
    <source>
        <strain evidence="4">cv. HAL2</strain>
    </source>
</reference>
<organism evidence="3 4">
    <name type="scientific">Panicum hallii var. hallii</name>
    <dbReference type="NCBI Taxonomy" id="1504633"/>
    <lineage>
        <taxon>Eukaryota</taxon>
        <taxon>Viridiplantae</taxon>
        <taxon>Streptophyta</taxon>
        <taxon>Embryophyta</taxon>
        <taxon>Tracheophyta</taxon>
        <taxon>Spermatophyta</taxon>
        <taxon>Magnoliopsida</taxon>
        <taxon>Liliopsida</taxon>
        <taxon>Poales</taxon>
        <taxon>Poaceae</taxon>
        <taxon>PACMAD clade</taxon>
        <taxon>Panicoideae</taxon>
        <taxon>Panicodae</taxon>
        <taxon>Paniceae</taxon>
        <taxon>Panicinae</taxon>
        <taxon>Panicum</taxon>
        <taxon>Panicum sect. Panicum</taxon>
    </lineage>
</organism>
<evidence type="ECO:0000259" key="1">
    <source>
        <dbReference type="Pfam" id="PF08387"/>
    </source>
</evidence>
<gene>
    <name evidence="3" type="ORF">GQ55_7G118000</name>
</gene>
<dbReference type="Proteomes" id="UP000244336">
    <property type="component" value="Chromosome 7"/>
</dbReference>
<dbReference type="Pfam" id="PF08387">
    <property type="entry name" value="FBD"/>
    <property type="match status" value="1"/>
</dbReference>
<proteinExistence type="predicted"/>
<dbReference type="Pfam" id="PF24758">
    <property type="entry name" value="LRR_At5g56370"/>
    <property type="match status" value="1"/>
</dbReference>
<dbReference type="InterPro" id="IPR055302">
    <property type="entry name" value="F-box_dom-containing"/>
</dbReference>
<accession>A0A2T7CU69</accession>
<dbReference type="InterPro" id="IPR055411">
    <property type="entry name" value="LRR_FXL15/At3g58940/PEG3-like"/>
</dbReference>
<dbReference type="Gramene" id="PUZ46874">
    <property type="protein sequence ID" value="PUZ46874"/>
    <property type="gene ID" value="GQ55_7G118000"/>
</dbReference>
<dbReference type="AlphaFoldDB" id="A0A2T7CU69"/>
<feature type="domain" description="FBD" evidence="1">
    <location>
        <begin position="180"/>
        <end position="218"/>
    </location>
</feature>
<name>A0A2T7CU69_9POAL</name>
<protein>
    <submittedName>
        <fullName evidence="3">Uncharacterized protein</fullName>
    </submittedName>
</protein>
<evidence type="ECO:0000313" key="3">
    <source>
        <dbReference type="EMBL" id="PUZ46874.1"/>
    </source>
</evidence>
<feature type="domain" description="F-box/LRR-repeat protein 15/At3g58940/PEG3-like LRR" evidence="2">
    <location>
        <begin position="2"/>
        <end position="155"/>
    </location>
</feature>
<dbReference type="SUPFAM" id="SSF52047">
    <property type="entry name" value="RNI-like"/>
    <property type="match status" value="1"/>
</dbReference>
<evidence type="ECO:0000259" key="2">
    <source>
        <dbReference type="Pfam" id="PF24758"/>
    </source>
</evidence>
<dbReference type="InterPro" id="IPR006566">
    <property type="entry name" value="FBD"/>
</dbReference>
<dbReference type="PANTHER" id="PTHR32141:SF46">
    <property type="entry name" value="F-BOX DOMAIN-CONTAINING PROTEIN"/>
    <property type="match status" value="1"/>
</dbReference>
<dbReference type="EMBL" id="CM009755">
    <property type="protein sequence ID" value="PUZ46874.1"/>
    <property type="molecule type" value="Genomic_DNA"/>
</dbReference>
<dbReference type="PANTHER" id="PTHR32141">
    <property type="match status" value="1"/>
</dbReference>
<evidence type="ECO:0000313" key="4">
    <source>
        <dbReference type="Proteomes" id="UP000244336"/>
    </source>
</evidence>
<dbReference type="OrthoDB" id="678350at2759"/>
<sequence>MPRLHYLYLSNVLISENALHRMIEVCPILHELHLFMIDGLRRIVFRSLTLAIMHISMPRVALHEFSIRETPNLESVTFSYVDLWRIPTFTVGKRIRELGLKLPIVDSPSLNIVPSKRSLSFITSLVFGIKFTDSDEVSKAIQMLSLFPYLQRLEIECFNFSTMNEHGFGEWDPVDDAVLCLKKHLQHVLFKGYCGTVGEVKFARYLVARAEVLISMEINHSVDWSQDEISHQKDLICIRGKASLFAQLYFTKSMVSDDARRKKATFLNSVSMI</sequence>
<keyword evidence="4" id="KW-1185">Reference proteome</keyword>